<dbReference type="PROSITE" id="PS51257">
    <property type="entry name" value="PROKAR_LIPOPROTEIN"/>
    <property type="match status" value="1"/>
</dbReference>
<dbReference type="OrthoDB" id="274365at2"/>
<dbReference type="CDD" id="cd20716">
    <property type="entry name" value="cyt_P460_fam"/>
    <property type="match status" value="1"/>
</dbReference>
<dbReference type="InterPro" id="IPR038142">
    <property type="entry name" value="Cytochrome_P460_sp"/>
</dbReference>
<keyword evidence="2" id="KW-1185">Reference proteome</keyword>
<accession>A0A4V5PM55</accession>
<proteinExistence type="predicted"/>
<comment type="caution">
    <text evidence="1">The sequence shown here is derived from an EMBL/GenBank/DDBJ whole genome shotgun (WGS) entry which is preliminary data.</text>
</comment>
<sequence>MPRLSKSLGIAVMTLLAAASIGCRQDDDPDGADELWTRIQDAKYRTWARAPGYETRKGSSARHGTSVEIFMNDVIAGALEGPKITAWPDGSLLVKDGFDDDGSPHIVAAMEKRGGAWFFVEWSPEGASLYSGAPSICTDCHAVGADMVRAFDLPP</sequence>
<dbReference type="AlphaFoldDB" id="A0A4V5PM55"/>
<evidence type="ECO:0000313" key="2">
    <source>
        <dbReference type="Proteomes" id="UP000309215"/>
    </source>
</evidence>
<evidence type="ECO:0008006" key="3">
    <source>
        <dbReference type="Google" id="ProtNLM"/>
    </source>
</evidence>
<gene>
    <name evidence="1" type="ORF">E8A74_29845</name>
</gene>
<dbReference type="Gene3D" id="3.50.70.20">
    <property type="entry name" value="Cytochrome P460"/>
    <property type="match status" value="1"/>
</dbReference>
<dbReference type="RefSeq" id="WP_136932504.1">
    <property type="nucleotide sequence ID" value="NZ_SSMQ01000036.1"/>
</dbReference>
<name>A0A4V5PM55_9BACT</name>
<evidence type="ECO:0000313" key="1">
    <source>
        <dbReference type="EMBL" id="TKD02066.1"/>
    </source>
</evidence>
<dbReference type="Proteomes" id="UP000309215">
    <property type="component" value="Unassembled WGS sequence"/>
</dbReference>
<dbReference type="EMBL" id="SSMQ01000036">
    <property type="protein sequence ID" value="TKD02066.1"/>
    <property type="molecule type" value="Genomic_DNA"/>
</dbReference>
<organism evidence="1 2">
    <name type="scientific">Polyangium fumosum</name>
    <dbReference type="NCBI Taxonomy" id="889272"/>
    <lineage>
        <taxon>Bacteria</taxon>
        <taxon>Pseudomonadati</taxon>
        <taxon>Myxococcota</taxon>
        <taxon>Polyangia</taxon>
        <taxon>Polyangiales</taxon>
        <taxon>Polyangiaceae</taxon>
        <taxon>Polyangium</taxon>
    </lineage>
</organism>
<protein>
    <recommendedName>
        <fullName evidence="3">Cytochrome P460 domain-containing protein</fullName>
    </recommendedName>
</protein>
<reference evidence="1 2" key="1">
    <citation type="submission" date="2019-04" db="EMBL/GenBank/DDBJ databases">
        <authorList>
            <person name="Li Y."/>
            <person name="Wang J."/>
        </authorList>
    </citation>
    <scope>NUCLEOTIDE SEQUENCE [LARGE SCALE GENOMIC DNA]</scope>
    <source>
        <strain evidence="1 2">DSM 14668</strain>
    </source>
</reference>